<dbReference type="Gene3D" id="3.40.50.720">
    <property type="entry name" value="NAD(P)-binding Rossmann-like Domain"/>
    <property type="match status" value="1"/>
</dbReference>
<keyword evidence="2" id="KW-0560">Oxidoreductase</keyword>
<evidence type="ECO:0000256" key="2">
    <source>
        <dbReference type="ARBA" id="ARBA00023002"/>
    </source>
</evidence>
<protein>
    <recommendedName>
        <fullName evidence="7">6-phosphogluconate dehydrogenase</fullName>
    </recommendedName>
</protein>
<feature type="domain" description="Phosphogluconate dehydrogenase NAD-binding putative C-terminal" evidence="4">
    <location>
        <begin position="180"/>
        <end position="248"/>
    </location>
</feature>
<evidence type="ECO:0008006" key="7">
    <source>
        <dbReference type="Google" id="ProtNLM"/>
    </source>
</evidence>
<comment type="similarity">
    <text evidence="1">Belongs to the HIBADH-related family.</text>
</comment>
<dbReference type="InterPro" id="IPR015815">
    <property type="entry name" value="HIBADH-related"/>
</dbReference>
<evidence type="ECO:0000259" key="4">
    <source>
        <dbReference type="Pfam" id="PF09130"/>
    </source>
</evidence>
<dbReference type="PIRSF" id="PIRSF000103">
    <property type="entry name" value="HIBADH"/>
    <property type="match status" value="1"/>
</dbReference>
<evidence type="ECO:0000313" key="6">
    <source>
        <dbReference type="Proteomes" id="UP001142292"/>
    </source>
</evidence>
<dbReference type="SUPFAM" id="SSF48179">
    <property type="entry name" value="6-phosphogluconate dehydrogenase C-terminal domain-like"/>
    <property type="match status" value="1"/>
</dbReference>
<sequence>MTVIAVLGLGEAGSAFVADLLTAGVTVRAYDPAVGAPPGTVACASEAEAVAEADLVLSVNSADDSVEAARNALSRFPATAVWADVNSSSPERKREVAAALDGRGRFADVALMSTVPGQGIRVPMAAAGPGAAEAARLLGAAGASVELIEGEVGDAAARKLLRSVFYKGLAAAVLESLAAARAAGLEEETRAEIRRELDRASAATLDRLVEGSHRHAVRRSHEMAAAAEMLTDLGVPPRVAEASRDWLTDLADLAEQD</sequence>
<dbReference type="Pfam" id="PF09130">
    <property type="entry name" value="DUF1932"/>
    <property type="match status" value="1"/>
</dbReference>
<dbReference type="RefSeq" id="WP_189120536.1">
    <property type="nucleotide sequence ID" value="NZ_BMRK01000025.1"/>
</dbReference>
<name>A0ABQ5ST57_9ACTN</name>
<reference evidence="5" key="2">
    <citation type="submission" date="2023-01" db="EMBL/GenBank/DDBJ databases">
        <authorList>
            <person name="Sun Q."/>
            <person name="Evtushenko L."/>
        </authorList>
    </citation>
    <scope>NUCLEOTIDE SEQUENCE</scope>
    <source>
        <strain evidence="5">VKM Ac-1246</strain>
    </source>
</reference>
<dbReference type="EMBL" id="BSEL01000002">
    <property type="protein sequence ID" value="GLJ66798.1"/>
    <property type="molecule type" value="Genomic_DNA"/>
</dbReference>
<dbReference type="Pfam" id="PF03446">
    <property type="entry name" value="NAD_binding_2"/>
    <property type="match status" value="1"/>
</dbReference>
<keyword evidence="6" id="KW-1185">Reference proteome</keyword>
<dbReference type="Proteomes" id="UP001142292">
    <property type="component" value="Unassembled WGS sequence"/>
</dbReference>
<dbReference type="InterPro" id="IPR013328">
    <property type="entry name" value="6PGD_dom2"/>
</dbReference>
<dbReference type="InterPro" id="IPR036291">
    <property type="entry name" value="NAD(P)-bd_dom_sf"/>
</dbReference>
<feature type="domain" description="6-phosphogluconate dehydrogenase NADP-binding" evidence="3">
    <location>
        <begin position="4"/>
        <end position="104"/>
    </location>
</feature>
<accession>A0ABQ5ST57</accession>
<dbReference type="InterPro" id="IPR015814">
    <property type="entry name" value="Pgluconate_DH_NAD-bd_C"/>
</dbReference>
<dbReference type="SUPFAM" id="SSF51735">
    <property type="entry name" value="NAD(P)-binding Rossmann-fold domains"/>
    <property type="match status" value="1"/>
</dbReference>
<evidence type="ECO:0000256" key="1">
    <source>
        <dbReference type="ARBA" id="ARBA00009080"/>
    </source>
</evidence>
<organism evidence="5 6">
    <name type="scientific">Nocardioides luteus</name>
    <dbReference type="NCBI Taxonomy" id="1844"/>
    <lineage>
        <taxon>Bacteria</taxon>
        <taxon>Bacillati</taxon>
        <taxon>Actinomycetota</taxon>
        <taxon>Actinomycetes</taxon>
        <taxon>Propionibacteriales</taxon>
        <taxon>Nocardioidaceae</taxon>
        <taxon>Nocardioides</taxon>
    </lineage>
</organism>
<dbReference type="Gene3D" id="1.10.1040.10">
    <property type="entry name" value="N-(1-d-carboxylethyl)-l-norvaline Dehydrogenase, domain 2"/>
    <property type="match status" value="1"/>
</dbReference>
<comment type="caution">
    <text evidence="5">The sequence shown here is derived from an EMBL/GenBank/DDBJ whole genome shotgun (WGS) entry which is preliminary data.</text>
</comment>
<gene>
    <name evidence="5" type="ORF">GCM10017579_08340</name>
</gene>
<dbReference type="InterPro" id="IPR008927">
    <property type="entry name" value="6-PGluconate_DH-like_C_sf"/>
</dbReference>
<evidence type="ECO:0000259" key="3">
    <source>
        <dbReference type="Pfam" id="PF03446"/>
    </source>
</evidence>
<dbReference type="InterPro" id="IPR006115">
    <property type="entry name" value="6PGDH_NADP-bd"/>
</dbReference>
<evidence type="ECO:0000313" key="5">
    <source>
        <dbReference type="EMBL" id="GLJ66798.1"/>
    </source>
</evidence>
<proteinExistence type="inferred from homology"/>
<reference evidence="5" key="1">
    <citation type="journal article" date="2014" name="Int. J. Syst. Evol. Microbiol.">
        <title>Complete genome of a new Firmicutes species belonging to the dominant human colonic microbiota ('Ruminococcus bicirculans') reveals two chromosomes and a selective capacity to utilize plant glucans.</title>
        <authorList>
            <consortium name="NISC Comparative Sequencing Program"/>
            <person name="Wegmann U."/>
            <person name="Louis P."/>
            <person name="Goesmann A."/>
            <person name="Henrissat B."/>
            <person name="Duncan S.H."/>
            <person name="Flint H.J."/>
        </authorList>
    </citation>
    <scope>NUCLEOTIDE SEQUENCE</scope>
    <source>
        <strain evidence="5">VKM Ac-1246</strain>
    </source>
</reference>